<dbReference type="Pfam" id="PF00487">
    <property type="entry name" value="FA_desaturase"/>
    <property type="match status" value="1"/>
</dbReference>
<reference evidence="3 4" key="1">
    <citation type="submission" date="2024-02" db="EMBL/GenBank/DDBJ databases">
        <title>Discinaceae phylogenomics.</title>
        <authorList>
            <person name="Dirks A.C."/>
            <person name="James T.Y."/>
        </authorList>
    </citation>
    <scope>NUCLEOTIDE SEQUENCE [LARGE SCALE GENOMIC DNA]</scope>
    <source>
        <strain evidence="3 4">ACD0624</strain>
    </source>
</reference>
<name>A0ABR3G3K7_9PEZI</name>
<comment type="caution">
    <text evidence="3">The sequence shown here is derived from an EMBL/GenBank/DDBJ whole genome shotgun (WGS) entry which is preliminary data.</text>
</comment>
<protein>
    <recommendedName>
        <fullName evidence="2">Fatty acid desaturase domain-containing protein</fullName>
    </recommendedName>
</protein>
<keyword evidence="1" id="KW-0812">Transmembrane</keyword>
<feature type="non-terminal residue" evidence="3">
    <location>
        <position position="158"/>
    </location>
</feature>
<sequence length="158" mass="18417">MLVLCTAFEIIAGLAIGVVALHYTSWLTFLLLPLSWLLTTGGVRMFFVVIEHCCTHHIFSSRRWINETVAEVISVLFWTQHYEEFKQEHATHHRVTRLPQDPDTYFLNKWGFYAGMTKDAVVHRLWQALFLPKYHIITFAERIKYSISGAAYKMIVTP</sequence>
<dbReference type="Proteomes" id="UP001447188">
    <property type="component" value="Unassembled WGS sequence"/>
</dbReference>
<feature type="domain" description="Fatty acid desaturase" evidence="2">
    <location>
        <begin position="31"/>
        <end position="141"/>
    </location>
</feature>
<dbReference type="InterPro" id="IPR005804">
    <property type="entry name" value="FA_desaturase_dom"/>
</dbReference>
<evidence type="ECO:0000259" key="2">
    <source>
        <dbReference type="Pfam" id="PF00487"/>
    </source>
</evidence>
<gene>
    <name evidence="3" type="ORF">Q9L58_010963</name>
</gene>
<proteinExistence type="predicted"/>
<accession>A0ABR3G3K7</accession>
<evidence type="ECO:0000313" key="4">
    <source>
        <dbReference type="Proteomes" id="UP001447188"/>
    </source>
</evidence>
<evidence type="ECO:0000313" key="3">
    <source>
        <dbReference type="EMBL" id="KAL0630191.1"/>
    </source>
</evidence>
<keyword evidence="1" id="KW-0472">Membrane</keyword>
<organism evidence="3 4">
    <name type="scientific">Discina gigas</name>
    <dbReference type="NCBI Taxonomy" id="1032678"/>
    <lineage>
        <taxon>Eukaryota</taxon>
        <taxon>Fungi</taxon>
        <taxon>Dikarya</taxon>
        <taxon>Ascomycota</taxon>
        <taxon>Pezizomycotina</taxon>
        <taxon>Pezizomycetes</taxon>
        <taxon>Pezizales</taxon>
        <taxon>Discinaceae</taxon>
        <taxon>Discina</taxon>
    </lineage>
</organism>
<keyword evidence="4" id="KW-1185">Reference proteome</keyword>
<keyword evidence="1" id="KW-1133">Transmembrane helix</keyword>
<dbReference type="EMBL" id="JBBBZM010000999">
    <property type="protein sequence ID" value="KAL0630191.1"/>
    <property type="molecule type" value="Genomic_DNA"/>
</dbReference>
<evidence type="ECO:0000256" key="1">
    <source>
        <dbReference type="SAM" id="Phobius"/>
    </source>
</evidence>
<feature type="transmembrane region" description="Helical" evidence="1">
    <location>
        <begin position="27"/>
        <end position="50"/>
    </location>
</feature>